<evidence type="ECO:0000313" key="1">
    <source>
        <dbReference type="EMBL" id="GGD75569.1"/>
    </source>
</evidence>
<keyword evidence="2" id="KW-1185">Reference proteome</keyword>
<dbReference type="AlphaFoldDB" id="A0A917DVN7"/>
<name>A0A917DVN7_9BACL</name>
<proteinExistence type="predicted"/>
<reference evidence="1" key="2">
    <citation type="submission" date="2020-09" db="EMBL/GenBank/DDBJ databases">
        <authorList>
            <person name="Sun Q."/>
            <person name="Zhou Y."/>
        </authorList>
    </citation>
    <scope>NUCLEOTIDE SEQUENCE</scope>
    <source>
        <strain evidence="1">CGMCC 1.15178</strain>
    </source>
</reference>
<comment type="caution">
    <text evidence="1">The sequence shown here is derived from an EMBL/GenBank/DDBJ whole genome shotgun (WGS) entry which is preliminary data.</text>
</comment>
<gene>
    <name evidence="1" type="ORF">GCM10010911_36920</name>
</gene>
<protein>
    <submittedName>
        <fullName evidence="1">Uncharacterized protein</fullName>
    </submittedName>
</protein>
<accession>A0A917DVN7</accession>
<organism evidence="1 2">
    <name type="scientific">Paenibacillus nasutitermitis</name>
    <dbReference type="NCBI Taxonomy" id="1652958"/>
    <lineage>
        <taxon>Bacteria</taxon>
        <taxon>Bacillati</taxon>
        <taxon>Bacillota</taxon>
        <taxon>Bacilli</taxon>
        <taxon>Bacillales</taxon>
        <taxon>Paenibacillaceae</taxon>
        <taxon>Paenibacillus</taxon>
    </lineage>
</organism>
<dbReference type="EMBL" id="BMHP01000002">
    <property type="protein sequence ID" value="GGD75569.1"/>
    <property type="molecule type" value="Genomic_DNA"/>
</dbReference>
<evidence type="ECO:0000313" key="2">
    <source>
        <dbReference type="Proteomes" id="UP000612456"/>
    </source>
</evidence>
<reference evidence="1" key="1">
    <citation type="journal article" date="2014" name="Int. J. Syst. Evol. Microbiol.">
        <title>Complete genome sequence of Corynebacterium casei LMG S-19264T (=DSM 44701T), isolated from a smear-ripened cheese.</title>
        <authorList>
            <consortium name="US DOE Joint Genome Institute (JGI-PGF)"/>
            <person name="Walter F."/>
            <person name="Albersmeier A."/>
            <person name="Kalinowski J."/>
            <person name="Ruckert C."/>
        </authorList>
    </citation>
    <scope>NUCLEOTIDE SEQUENCE</scope>
    <source>
        <strain evidence="1">CGMCC 1.15178</strain>
    </source>
</reference>
<dbReference type="Proteomes" id="UP000612456">
    <property type="component" value="Unassembled WGS sequence"/>
</dbReference>
<dbReference type="SUPFAM" id="SSF89372">
    <property type="entry name" value="Fucose-specific lectin"/>
    <property type="match status" value="1"/>
</dbReference>
<sequence>MEQATNRPAKICFALLVHNKLSVVLDLLDNIRCYCPNSSVVLYNGGDDSKLCNNLGYPVCPSSRKLNYGVTAIYMLETMRWLEKIEYDYDYLINLDSDALFVREGYENFIMEQMKNKEYMGVNTKSAQKDSFIANQVREEYELWKSIFGKYSLYESFNVGQVFSRRLVRRFLKSSRYDDLKSKLKKTRAFGIDEVAYVTMTERFGYKLNAYPKSVGNSIRYRPYFPLDETLGQLHRNKACYLLHPVPRDMGDETRAFVRSAIKQQIQYNADAQQSFLDNFIGDVPFFIRRKKSTGKTVEWLSASLDKGMSYWRSIQSSDKKHLYGPYTFGSDKVEAFTAIETHYGNIELIYRTKNKLIHYWRDNESGEWFNSPAFADGVIGTPVMIESSHGNFEVLAPLKKGGLGHWWRNNHHSDLRWTGPVAFGSGSYNEVILVENNSNQLTAIVKTDDGYRYFVRDDGHSWDWLGPYI</sequence>